<protein>
    <recommendedName>
        <fullName evidence="2">MOSC domain-containing protein</fullName>
    </recommendedName>
</protein>
<reference evidence="3 4" key="1">
    <citation type="submission" date="2016-10" db="EMBL/GenBank/DDBJ databases">
        <authorList>
            <person name="de Groot N.N."/>
        </authorList>
    </citation>
    <scope>NUCLEOTIDE SEQUENCE [LARGE SCALE GENOMIC DNA]</scope>
    <source>
        <strain evidence="3 4">DSM 26880</strain>
    </source>
</reference>
<name>A0A1H3J8X4_9RHOB</name>
<dbReference type="InterPro" id="IPR011037">
    <property type="entry name" value="Pyrv_Knase-like_insert_dom_sf"/>
</dbReference>
<sequence>MPALRAIDHLATITWLGRVPVPGTGLCSEPSETLDLDWGGPAGERHSGWTRGACSRVAAQYRRGTEIANTRQVSIVSVEELGVIAAAMGLATLNPALLGATMVVRGLPDFSHLPPSARLQGPDGACLVVDMMNRPCVLPGREIEGVHPGAGKRFKRAAEGLRGVTAWVERPGRLSVGDSLRLFVPDQRAWRGEATPARRKDPGAVAGVESAGADGPDHIVLG</sequence>
<dbReference type="AlphaFoldDB" id="A0A1H3J8X4"/>
<feature type="compositionally biased region" description="Basic and acidic residues" evidence="1">
    <location>
        <begin position="193"/>
        <end position="202"/>
    </location>
</feature>
<gene>
    <name evidence="3" type="ORF">SAMN05444340_106137</name>
</gene>
<organism evidence="3 4">
    <name type="scientific">Citreimonas salinaria</name>
    <dbReference type="NCBI Taxonomy" id="321339"/>
    <lineage>
        <taxon>Bacteria</taxon>
        <taxon>Pseudomonadati</taxon>
        <taxon>Pseudomonadota</taxon>
        <taxon>Alphaproteobacteria</taxon>
        <taxon>Rhodobacterales</taxon>
        <taxon>Roseobacteraceae</taxon>
        <taxon>Citreimonas</taxon>
    </lineage>
</organism>
<accession>A0A1H3J8X4</accession>
<dbReference type="EMBL" id="FNPF01000006">
    <property type="protein sequence ID" value="SDY36443.1"/>
    <property type="molecule type" value="Genomic_DNA"/>
</dbReference>
<feature type="domain" description="MOSC" evidence="2">
    <location>
        <begin position="19"/>
        <end position="183"/>
    </location>
</feature>
<dbReference type="InterPro" id="IPR005302">
    <property type="entry name" value="MoCF_Sase_C"/>
</dbReference>
<dbReference type="GO" id="GO:0030170">
    <property type="term" value="F:pyridoxal phosphate binding"/>
    <property type="evidence" value="ECO:0007669"/>
    <property type="project" value="InterPro"/>
</dbReference>
<evidence type="ECO:0000313" key="4">
    <source>
        <dbReference type="Proteomes" id="UP000199286"/>
    </source>
</evidence>
<proteinExistence type="predicted"/>
<keyword evidence="4" id="KW-1185">Reference proteome</keyword>
<dbReference type="SUPFAM" id="SSF50800">
    <property type="entry name" value="PK beta-barrel domain-like"/>
    <property type="match status" value="1"/>
</dbReference>
<dbReference type="GO" id="GO:0003824">
    <property type="term" value="F:catalytic activity"/>
    <property type="evidence" value="ECO:0007669"/>
    <property type="project" value="InterPro"/>
</dbReference>
<dbReference type="PANTHER" id="PTHR36930">
    <property type="entry name" value="METAL-SULFUR CLUSTER BIOSYNTHESIS PROTEINS YUAD-RELATED"/>
    <property type="match status" value="1"/>
</dbReference>
<dbReference type="GO" id="GO:0030151">
    <property type="term" value="F:molybdenum ion binding"/>
    <property type="evidence" value="ECO:0007669"/>
    <property type="project" value="InterPro"/>
</dbReference>
<dbReference type="STRING" id="321339.SAMN05444340_106137"/>
<dbReference type="InterPro" id="IPR052716">
    <property type="entry name" value="MOSC_domain"/>
</dbReference>
<dbReference type="Pfam" id="PF03473">
    <property type="entry name" value="MOSC"/>
    <property type="match status" value="1"/>
</dbReference>
<evidence type="ECO:0000256" key="1">
    <source>
        <dbReference type="SAM" id="MobiDB-lite"/>
    </source>
</evidence>
<dbReference type="RefSeq" id="WP_245710838.1">
    <property type="nucleotide sequence ID" value="NZ_FNPF01000006.1"/>
</dbReference>
<feature type="region of interest" description="Disordered" evidence="1">
    <location>
        <begin position="193"/>
        <end position="222"/>
    </location>
</feature>
<evidence type="ECO:0000259" key="2">
    <source>
        <dbReference type="PROSITE" id="PS51340"/>
    </source>
</evidence>
<dbReference type="PROSITE" id="PS51340">
    <property type="entry name" value="MOSC"/>
    <property type="match status" value="1"/>
</dbReference>
<evidence type="ECO:0000313" key="3">
    <source>
        <dbReference type="EMBL" id="SDY36443.1"/>
    </source>
</evidence>
<dbReference type="PANTHER" id="PTHR36930:SF1">
    <property type="entry name" value="MOSC DOMAIN-CONTAINING PROTEIN"/>
    <property type="match status" value="1"/>
</dbReference>
<dbReference type="Proteomes" id="UP000199286">
    <property type="component" value="Unassembled WGS sequence"/>
</dbReference>
<dbReference type="Gene3D" id="2.40.33.20">
    <property type="entry name" value="PK beta-barrel domain-like"/>
    <property type="match status" value="1"/>
</dbReference>